<dbReference type="RefSeq" id="WP_260978163.1">
    <property type="nucleotide sequence ID" value="NZ_JAODBU010000002.1"/>
</dbReference>
<keyword evidence="2" id="KW-1185">Reference proteome</keyword>
<protein>
    <submittedName>
        <fullName evidence="1">Uncharacterized protein</fullName>
    </submittedName>
</protein>
<dbReference type="EMBL" id="JAODBU010000002">
    <property type="protein sequence ID" value="MCT7397727.1"/>
    <property type="molecule type" value="Genomic_DNA"/>
</dbReference>
<accession>A0ABT2LZF4</accession>
<organism evidence="1 2">
    <name type="scientific">Eubacterium album</name>
    <dbReference type="NCBI Taxonomy" id="2978477"/>
    <lineage>
        <taxon>Bacteria</taxon>
        <taxon>Bacillati</taxon>
        <taxon>Bacillota</taxon>
        <taxon>Clostridia</taxon>
        <taxon>Eubacteriales</taxon>
        <taxon>Eubacteriaceae</taxon>
        <taxon>Eubacterium</taxon>
    </lineage>
</organism>
<proteinExistence type="predicted"/>
<evidence type="ECO:0000313" key="2">
    <source>
        <dbReference type="Proteomes" id="UP001431199"/>
    </source>
</evidence>
<dbReference type="Proteomes" id="UP001431199">
    <property type="component" value="Unassembled WGS sequence"/>
</dbReference>
<comment type="caution">
    <text evidence="1">The sequence shown here is derived from an EMBL/GenBank/DDBJ whole genome shotgun (WGS) entry which is preliminary data.</text>
</comment>
<sequence>MKLIYENTGKEVQKGDVLTDFRGDKAIADYWREPAHGNGKITVKNNPDDTTSSGEYYVSVFGLKWVD</sequence>
<reference evidence="1" key="1">
    <citation type="submission" date="2022-09" db="EMBL/GenBank/DDBJ databases">
        <title>Eubacterium sp. LFL-14 isolated from human feces.</title>
        <authorList>
            <person name="Liu F."/>
        </authorList>
    </citation>
    <scope>NUCLEOTIDE SEQUENCE</scope>
    <source>
        <strain evidence="1">LFL-14</strain>
    </source>
</reference>
<gene>
    <name evidence="1" type="ORF">N5B56_01330</name>
</gene>
<name>A0ABT2LZF4_9FIRM</name>
<evidence type="ECO:0000313" key="1">
    <source>
        <dbReference type="EMBL" id="MCT7397727.1"/>
    </source>
</evidence>